<comment type="caution">
    <text evidence="9">The sequence shown here is derived from an EMBL/GenBank/DDBJ whole genome shotgun (WGS) entry which is preliminary data.</text>
</comment>
<gene>
    <name evidence="9" type="ORF">B1757_04610</name>
</gene>
<dbReference type="EMBL" id="MXAV01000013">
    <property type="protein sequence ID" value="PKY11499.1"/>
    <property type="molecule type" value="Genomic_DNA"/>
</dbReference>
<dbReference type="AlphaFoldDB" id="A0A2I1DNR2"/>
<comment type="subcellular location">
    <subcellularLocation>
        <location evidence="1 7">Cell membrane</location>
        <topology evidence="1 7">Multi-pass membrane protein</topology>
    </subcellularLocation>
</comment>
<evidence type="ECO:0000313" key="10">
    <source>
        <dbReference type="Proteomes" id="UP000234329"/>
    </source>
</evidence>
<keyword evidence="5 7" id="KW-1133">Transmembrane helix</keyword>
<dbReference type="CDD" id="cd06261">
    <property type="entry name" value="TM_PBP2"/>
    <property type="match status" value="1"/>
</dbReference>
<protein>
    <submittedName>
        <fullName evidence="9">Glycine/betaine ABC transporter</fullName>
    </submittedName>
</protein>
<feature type="transmembrane region" description="Helical" evidence="7">
    <location>
        <begin position="45"/>
        <end position="66"/>
    </location>
</feature>
<dbReference type="GO" id="GO:0015871">
    <property type="term" value="P:choline transport"/>
    <property type="evidence" value="ECO:0007669"/>
    <property type="project" value="TreeGrafter"/>
</dbReference>
<dbReference type="InterPro" id="IPR000515">
    <property type="entry name" value="MetI-like"/>
</dbReference>
<feature type="domain" description="ABC transmembrane type-1" evidence="8">
    <location>
        <begin position="96"/>
        <end position="275"/>
    </location>
</feature>
<proteinExistence type="inferred from homology"/>
<dbReference type="GO" id="GO:0043190">
    <property type="term" value="C:ATP-binding cassette (ABC) transporter complex"/>
    <property type="evidence" value="ECO:0007669"/>
    <property type="project" value="TreeGrafter"/>
</dbReference>
<feature type="transmembrane region" description="Helical" evidence="7">
    <location>
        <begin position="143"/>
        <end position="170"/>
    </location>
</feature>
<dbReference type="Gene3D" id="1.10.3720.10">
    <property type="entry name" value="MetI-like"/>
    <property type="match status" value="1"/>
</dbReference>
<keyword evidence="2 7" id="KW-0813">Transport</keyword>
<dbReference type="InParanoid" id="A0A2I1DNR2"/>
<evidence type="ECO:0000256" key="5">
    <source>
        <dbReference type="ARBA" id="ARBA00022989"/>
    </source>
</evidence>
<feature type="transmembrane region" description="Helical" evidence="7">
    <location>
        <begin position="96"/>
        <end position="122"/>
    </location>
</feature>
<dbReference type="FunFam" id="1.10.3720.10:FF:000001">
    <property type="entry name" value="Glycine betaine ABC transporter, permease"/>
    <property type="match status" value="1"/>
</dbReference>
<dbReference type="GO" id="GO:0015226">
    <property type="term" value="F:carnitine transmembrane transporter activity"/>
    <property type="evidence" value="ECO:0007669"/>
    <property type="project" value="TreeGrafter"/>
</dbReference>
<name>A0A2I1DNR2_9PROT</name>
<dbReference type="OrthoDB" id="9806809at2"/>
<dbReference type="Proteomes" id="UP000234329">
    <property type="component" value="Unassembled WGS sequence"/>
</dbReference>
<keyword evidence="4 7" id="KW-0812">Transmembrane</keyword>
<evidence type="ECO:0000259" key="8">
    <source>
        <dbReference type="PROSITE" id="PS50928"/>
    </source>
</evidence>
<organism evidence="9 10">
    <name type="scientific">Acidithiobacillus marinus</name>
    <dbReference type="NCBI Taxonomy" id="187490"/>
    <lineage>
        <taxon>Bacteria</taxon>
        <taxon>Pseudomonadati</taxon>
        <taxon>Pseudomonadota</taxon>
        <taxon>Acidithiobacillia</taxon>
        <taxon>Acidithiobacillales</taxon>
        <taxon>Acidithiobacillaceae</taxon>
        <taxon>Acidithiobacillus</taxon>
    </lineage>
</organism>
<keyword evidence="6 7" id="KW-0472">Membrane</keyword>
<dbReference type="PROSITE" id="PS50928">
    <property type="entry name" value="ABC_TM1"/>
    <property type="match status" value="1"/>
</dbReference>
<reference evidence="9 10" key="1">
    <citation type="submission" date="2017-03" db="EMBL/GenBank/DDBJ databases">
        <title>Draft genime sequence of the acidophilic sulfur-oxidizing bacterium Acidithiobacillus sp. SH, isolated from seawater.</title>
        <authorList>
            <person name="Sharmin S."/>
            <person name="Tokuhisa M."/>
            <person name="Kanao T."/>
            <person name="Kamimura K."/>
        </authorList>
    </citation>
    <scope>NUCLEOTIDE SEQUENCE [LARGE SCALE GENOMIC DNA]</scope>
    <source>
        <strain evidence="9 10">SH</strain>
    </source>
</reference>
<evidence type="ECO:0000256" key="1">
    <source>
        <dbReference type="ARBA" id="ARBA00004651"/>
    </source>
</evidence>
<evidence type="ECO:0000256" key="7">
    <source>
        <dbReference type="RuleBase" id="RU363032"/>
    </source>
</evidence>
<dbReference type="RefSeq" id="WP_101537202.1">
    <property type="nucleotide sequence ID" value="NZ_MXAV01000013.1"/>
</dbReference>
<evidence type="ECO:0000256" key="3">
    <source>
        <dbReference type="ARBA" id="ARBA00022475"/>
    </source>
</evidence>
<comment type="similarity">
    <text evidence="7">Belongs to the binding-protein-dependent transport system permease family.</text>
</comment>
<evidence type="ECO:0000256" key="2">
    <source>
        <dbReference type="ARBA" id="ARBA00022448"/>
    </source>
</evidence>
<dbReference type="Pfam" id="PF00528">
    <property type="entry name" value="BPD_transp_1"/>
    <property type="match status" value="1"/>
</dbReference>
<evidence type="ECO:0000313" key="9">
    <source>
        <dbReference type="EMBL" id="PKY11499.1"/>
    </source>
</evidence>
<dbReference type="PANTHER" id="PTHR47737:SF1">
    <property type="entry name" value="GLYCINE BETAINE_PROLINE BETAINE TRANSPORT SYSTEM PERMEASE PROTEIN PROW"/>
    <property type="match status" value="1"/>
</dbReference>
<dbReference type="InterPro" id="IPR035906">
    <property type="entry name" value="MetI-like_sf"/>
</dbReference>
<keyword evidence="10" id="KW-1185">Reference proteome</keyword>
<dbReference type="GO" id="GO:0031460">
    <property type="term" value="P:glycine betaine transport"/>
    <property type="evidence" value="ECO:0007669"/>
    <property type="project" value="TreeGrafter"/>
</dbReference>
<sequence>MYHFPEIPLGHWVSTWVNNLTANYSDSFDAISSGIHTLIAGLNEALLAIPPEVFILLVAVMALFSAGWRRPRAWGLVLFCIVGLGLVWNLNLWSALIQTLALVLAAEILVLIIGLPAGILTAESVWAARILRPVLDIMQTMPAFVYLVPAVIFFGLGLVPGVIATTIFALPPLVRLTSLGIQNVPEELIEASEAFGATWFQRLWKVQLPTALPSIMAGVNQSIMLGLSMVVIAAMIGAGGLGNQVLQGITQLDVGESFVGGISVVILAIIIDRLTQSLAKLHKE</sequence>
<dbReference type="GO" id="GO:0005275">
    <property type="term" value="F:amine transmembrane transporter activity"/>
    <property type="evidence" value="ECO:0007669"/>
    <property type="project" value="TreeGrafter"/>
</dbReference>
<feature type="transmembrane region" description="Helical" evidence="7">
    <location>
        <begin position="223"/>
        <end position="242"/>
    </location>
</feature>
<accession>A0A2I1DNR2</accession>
<feature type="transmembrane region" description="Helical" evidence="7">
    <location>
        <begin position="254"/>
        <end position="271"/>
    </location>
</feature>
<dbReference type="PANTHER" id="PTHR47737">
    <property type="entry name" value="GLYCINE BETAINE/PROLINE BETAINE TRANSPORT SYSTEM PERMEASE PROTEIN PROW"/>
    <property type="match status" value="1"/>
</dbReference>
<evidence type="ECO:0000256" key="6">
    <source>
        <dbReference type="ARBA" id="ARBA00023136"/>
    </source>
</evidence>
<keyword evidence="3" id="KW-1003">Cell membrane</keyword>
<dbReference type="SUPFAM" id="SSF161098">
    <property type="entry name" value="MetI-like"/>
    <property type="match status" value="1"/>
</dbReference>
<evidence type="ECO:0000256" key="4">
    <source>
        <dbReference type="ARBA" id="ARBA00022692"/>
    </source>
</evidence>
<dbReference type="FunCoup" id="A0A2I1DNR2">
    <property type="interactions" value="64"/>
</dbReference>
<feature type="transmembrane region" description="Helical" evidence="7">
    <location>
        <begin position="73"/>
        <end position="90"/>
    </location>
</feature>